<sequence length="435" mass="46439">MRFSCLWTGTAVIGLCLLAPTCVSAAVTQIPQPLTLDAALAWAQQYNPAVRAARLRVERLSGEAIHADVAVPSNPRLELEAGRRSSRLDNTTDIGVRLSQELWVAGQGGLRQAAAESELGAARSDYTFLEASVRARVRAAFLSVLVAERAVATARQVVDSNEQLARFAQKRLNAGAGTKLEANAARLGQSRSQALLARARNRANQTRLALNDLLAIEPQRRLATRGRLGFAPLDLPSSTEVVNRSVQRRTDLNAAAQRVVAARKRLSLAQRQLIPNLTVFGFYRQEADGKSGGGEDIAGAGIGFDLPVLHRYAGERKSANAELSQALLDQDNLQREVRLQVLSAISDYASASTQVAALNDAILNAAQQTLDLTRRSFAAGQVGAPAITTAQNNLIAVRGEYLNALDALITAGTDLERATGGLVVMQAAANPSEIN</sequence>
<dbReference type="InterPro" id="IPR003423">
    <property type="entry name" value="OMP_efflux"/>
</dbReference>
<comment type="caution">
    <text evidence="3">The sequence shown here is derived from an EMBL/GenBank/DDBJ whole genome shotgun (WGS) entry which is preliminary data.</text>
</comment>
<proteinExistence type="inferred from homology"/>
<evidence type="ECO:0000256" key="2">
    <source>
        <dbReference type="SAM" id="SignalP"/>
    </source>
</evidence>
<evidence type="ECO:0000313" key="3">
    <source>
        <dbReference type="EMBL" id="MFC3105298.1"/>
    </source>
</evidence>
<dbReference type="PANTHER" id="PTHR30203">
    <property type="entry name" value="OUTER MEMBRANE CATION EFFLUX PROTEIN"/>
    <property type="match status" value="1"/>
</dbReference>
<dbReference type="PANTHER" id="PTHR30203:SF24">
    <property type="entry name" value="BLR4935 PROTEIN"/>
    <property type="match status" value="1"/>
</dbReference>
<evidence type="ECO:0000256" key="1">
    <source>
        <dbReference type="ARBA" id="ARBA00007613"/>
    </source>
</evidence>
<comment type="similarity">
    <text evidence="1">Belongs to the outer membrane factor (OMF) (TC 1.B.17) family.</text>
</comment>
<dbReference type="SUPFAM" id="SSF56954">
    <property type="entry name" value="Outer membrane efflux proteins (OEP)"/>
    <property type="match status" value="1"/>
</dbReference>
<keyword evidence="2" id="KW-0732">Signal</keyword>
<dbReference type="Proteomes" id="UP001595462">
    <property type="component" value="Unassembled WGS sequence"/>
</dbReference>
<feature type="chain" id="PRO_5046870321" evidence="2">
    <location>
        <begin position="26"/>
        <end position="435"/>
    </location>
</feature>
<reference evidence="4" key="1">
    <citation type="journal article" date="2019" name="Int. J. Syst. Evol. Microbiol.">
        <title>The Global Catalogue of Microorganisms (GCM) 10K type strain sequencing project: providing services to taxonomists for standard genome sequencing and annotation.</title>
        <authorList>
            <consortium name="The Broad Institute Genomics Platform"/>
            <consortium name="The Broad Institute Genome Sequencing Center for Infectious Disease"/>
            <person name="Wu L."/>
            <person name="Ma J."/>
        </authorList>
    </citation>
    <scope>NUCLEOTIDE SEQUENCE [LARGE SCALE GENOMIC DNA]</scope>
    <source>
        <strain evidence="4">KCTC 52640</strain>
    </source>
</reference>
<keyword evidence="4" id="KW-1185">Reference proteome</keyword>
<dbReference type="Pfam" id="PF02321">
    <property type="entry name" value="OEP"/>
    <property type="match status" value="2"/>
</dbReference>
<feature type="signal peptide" evidence="2">
    <location>
        <begin position="1"/>
        <end position="25"/>
    </location>
</feature>
<name>A0ABV7ETW3_9GAMM</name>
<dbReference type="RefSeq" id="WP_380690857.1">
    <property type="nucleotide sequence ID" value="NZ_JBHRSS010000008.1"/>
</dbReference>
<accession>A0ABV7ETW3</accession>
<organism evidence="3 4">
    <name type="scientific">Salinisphaera aquimarina</name>
    <dbReference type="NCBI Taxonomy" id="2094031"/>
    <lineage>
        <taxon>Bacteria</taxon>
        <taxon>Pseudomonadati</taxon>
        <taxon>Pseudomonadota</taxon>
        <taxon>Gammaproteobacteria</taxon>
        <taxon>Salinisphaerales</taxon>
        <taxon>Salinisphaeraceae</taxon>
        <taxon>Salinisphaera</taxon>
    </lineage>
</organism>
<gene>
    <name evidence="3" type="ORF">ACFOSU_15560</name>
</gene>
<dbReference type="EMBL" id="JBHRSS010000008">
    <property type="protein sequence ID" value="MFC3105298.1"/>
    <property type="molecule type" value="Genomic_DNA"/>
</dbReference>
<protein>
    <submittedName>
        <fullName evidence="3">TolC family protein</fullName>
    </submittedName>
</protein>
<dbReference type="InterPro" id="IPR010131">
    <property type="entry name" value="MdtP/NodT-like"/>
</dbReference>
<evidence type="ECO:0000313" key="4">
    <source>
        <dbReference type="Proteomes" id="UP001595462"/>
    </source>
</evidence>
<dbReference type="Gene3D" id="1.20.1600.10">
    <property type="entry name" value="Outer membrane efflux proteins (OEP)"/>
    <property type="match status" value="1"/>
</dbReference>